<evidence type="ECO:0000313" key="3">
    <source>
        <dbReference type="Proteomes" id="UP001162060"/>
    </source>
</evidence>
<organism evidence="2 3">
    <name type="scientific">Peronospora matthiolae</name>
    <dbReference type="NCBI Taxonomy" id="2874970"/>
    <lineage>
        <taxon>Eukaryota</taxon>
        <taxon>Sar</taxon>
        <taxon>Stramenopiles</taxon>
        <taxon>Oomycota</taxon>
        <taxon>Peronosporomycetes</taxon>
        <taxon>Peronosporales</taxon>
        <taxon>Peronosporaceae</taxon>
        <taxon>Peronospora</taxon>
    </lineage>
</organism>
<dbReference type="Proteomes" id="UP001162060">
    <property type="component" value="Unassembled WGS sequence"/>
</dbReference>
<feature type="region of interest" description="Disordered" evidence="1">
    <location>
        <begin position="1"/>
        <end position="39"/>
    </location>
</feature>
<evidence type="ECO:0000313" key="2">
    <source>
        <dbReference type="EMBL" id="CAK7927726.1"/>
    </source>
</evidence>
<reference evidence="2" key="1">
    <citation type="submission" date="2024-01" db="EMBL/GenBank/DDBJ databases">
        <authorList>
            <person name="Webb A."/>
        </authorList>
    </citation>
    <scope>NUCLEOTIDE SEQUENCE</scope>
    <source>
        <strain evidence="2">Pm1</strain>
    </source>
</reference>
<name>A0AAV1TZ88_9STRA</name>
<gene>
    <name evidence="2" type="ORF">PM001_LOCUS12876</name>
</gene>
<dbReference type="AlphaFoldDB" id="A0AAV1TZ88"/>
<accession>A0AAV1TZ88</accession>
<evidence type="ECO:0000256" key="1">
    <source>
        <dbReference type="SAM" id="MobiDB-lite"/>
    </source>
</evidence>
<sequence>MLRGAQDFNEDNTVEYSPSSGAPKKNLHRRQAKGFAVQPGDDDEVLRSLVREWIFHRTSHP</sequence>
<protein>
    <submittedName>
        <fullName evidence="2">Uncharacterized protein</fullName>
    </submittedName>
</protein>
<dbReference type="EMBL" id="CAKLBY020000114">
    <property type="protein sequence ID" value="CAK7927726.1"/>
    <property type="molecule type" value="Genomic_DNA"/>
</dbReference>
<comment type="caution">
    <text evidence="2">The sequence shown here is derived from an EMBL/GenBank/DDBJ whole genome shotgun (WGS) entry which is preliminary data.</text>
</comment>
<proteinExistence type="predicted"/>